<dbReference type="AlphaFoldDB" id="A0A6L5YFV4"/>
<dbReference type="Gene3D" id="1.10.10.10">
    <property type="entry name" value="Winged helix-like DNA-binding domain superfamily/Winged helix DNA-binding domain"/>
    <property type="match status" value="1"/>
</dbReference>
<evidence type="ECO:0000256" key="1">
    <source>
        <dbReference type="ARBA" id="ARBA00009437"/>
    </source>
</evidence>
<dbReference type="GO" id="GO:0032993">
    <property type="term" value="C:protein-DNA complex"/>
    <property type="evidence" value="ECO:0007669"/>
    <property type="project" value="TreeGrafter"/>
</dbReference>
<reference evidence="6 7" key="1">
    <citation type="submission" date="2019-08" db="EMBL/GenBank/DDBJ databases">
        <title>In-depth cultivation of the pig gut microbiome towards novel bacterial diversity and tailored functional studies.</title>
        <authorList>
            <person name="Wylensek D."/>
            <person name="Hitch T.C.A."/>
            <person name="Clavel T."/>
        </authorList>
    </citation>
    <scope>NUCLEOTIDE SEQUENCE [LARGE SCALE GENOMIC DNA]</scope>
    <source>
        <strain evidence="6 7">SM-530-WT-4B</strain>
    </source>
</reference>
<sequence>MERYMTGGSLMELLQLQYFIKLAQRQHLTQTAKELMISASSLSATIRKLEKELNVELFERKGRNIRLSASGKTFYKYISQAQALFDTAVAEAQRSRQSQTLLIFVENTHIWAETFLDFKNKFTNIQLNITPLVDFGQLTEPFDFYLGNVYNVTDNKFKYHILFKPEKYYVLMSSGHRLAKRESVSLNDLKDETFFQYYKKANPRKYQHSLTIFRDNGINQPKILESDEILRYDLIRAQKCVFITTNVGLGANFSRLEGLTAVPFTSLIREPRTQVIAWNKAIELTNIRRTFYTFIVNAALSLEKKFHIDSFKPLVFPNSSS</sequence>
<comment type="similarity">
    <text evidence="1">Belongs to the LysR transcriptional regulatory family.</text>
</comment>
<dbReference type="InterPro" id="IPR036390">
    <property type="entry name" value="WH_DNA-bd_sf"/>
</dbReference>
<dbReference type="Proteomes" id="UP000473699">
    <property type="component" value="Unassembled WGS sequence"/>
</dbReference>
<dbReference type="InterPro" id="IPR000847">
    <property type="entry name" value="LysR_HTH_N"/>
</dbReference>
<keyword evidence="7" id="KW-1185">Reference proteome</keyword>
<comment type="caution">
    <text evidence="6">The sequence shown here is derived from an EMBL/GenBank/DDBJ whole genome shotgun (WGS) entry which is preliminary data.</text>
</comment>
<evidence type="ECO:0000313" key="7">
    <source>
        <dbReference type="Proteomes" id="UP000473699"/>
    </source>
</evidence>
<dbReference type="EMBL" id="VUNH01000014">
    <property type="protein sequence ID" value="MST56567.1"/>
    <property type="molecule type" value="Genomic_DNA"/>
</dbReference>
<evidence type="ECO:0000256" key="4">
    <source>
        <dbReference type="ARBA" id="ARBA00023163"/>
    </source>
</evidence>
<dbReference type="FunFam" id="1.10.10.10:FF:000001">
    <property type="entry name" value="LysR family transcriptional regulator"/>
    <property type="match status" value="1"/>
</dbReference>
<dbReference type="InterPro" id="IPR005119">
    <property type="entry name" value="LysR_subst-bd"/>
</dbReference>
<dbReference type="PROSITE" id="PS50931">
    <property type="entry name" value="HTH_LYSR"/>
    <property type="match status" value="1"/>
</dbReference>
<dbReference type="Pfam" id="PF03466">
    <property type="entry name" value="LysR_substrate"/>
    <property type="match status" value="1"/>
</dbReference>
<dbReference type="Pfam" id="PF00126">
    <property type="entry name" value="HTH_1"/>
    <property type="match status" value="1"/>
</dbReference>
<evidence type="ECO:0000313" key="6">
    <source>
        <dbReference type="EMBL" id="MST56567.1"/>
    </source>
</evidence>
<dbReference type="PANTHER" id="PTHR30346">
    <property type="entry name" value="TRANSCRIPTIONAL DUAL REGULATOR HCAR-RELATED"/>
    <property type="match status" value="1"/>
</dbReference>
<organism evidence="6 7">
    <name type="scientific">Pyramidobacter porci</name>
    <dbReference type="NCBI Taxonomy" id="2605789"/>
    <lineage>
        <taxon>Bacteria</taxon>
        <taxon>Thermotogati</taxon>
        <taxon>Synergistota</taxon>
        <taxon>Synergistia</taxon>
        <taxon>Synergistales</taxon>
        <taxon>Dethiosulfovibrionaceae</taxon>
        <taxon>Pyramidobacter</taxon>
    </lineage>
</organism>
<dbReference type="GO" id="GO:0003677">
    <property type="term" value="F:DNA binding"/>
    <property type="evidence" value="ECO:0007669"/>
    <property type="project" value="UniProtKB-KW"/>
</dbReference>
<dbReference type="PANTHER" id="PTHR30346:SF28">
    <property type="entry name" value="HTH-TYPE TRANSCRIPTIONAL REGULATOR CYNR"/>
    <property type="match status" value="1"/>
</dbReference>
<dbReference type="SUPFAM" id="SSF46785">
    <property type="entry name" value="Winged helix' DNA-binding domain"/>
    <property type="match status" value="1"/>
</dbReference>
<dbReference type="Gene3D" id="3.40.190.290">
    <property type="match status" value="1"/>
</dbReference>
<dbReference type="CDD" id="cd05466">
    <property type="entry name" value="PBP2_LTTR_substrate"/>
    <property type="match status" value="1"/>
</dbReference>
<dbReference type="GO" id="GO:0003700">
    <property type="term" value="F:DNA-binding transcription factor activity"/>
    <property type="evidence" value="ECO:0007669"/>
    <property type="project" value="InterPro"/>
</dbReference>
<evidence type="ECO:0000256" key="3">
    <source>
        <dbReference type="ARBA" id="ARBA00023125"/>
    </source>
</evidence>
<gene>
    <name evidence="6" type="ORF">FYJ74_11105</name>
</gene>
<proteinExistence type="inferred from homology"/>
<dbReference type="InterPro" id="IPR036388">
    <property type="entry name" value="WH-like_DNA-bd_sf"/>
</dbReference>
<protein>
    <submittedName>
        <fullName evidence="6">LysR family transcriptional regulator</fullName>
    </submittedName>
</protein>
<accession>A0A6L5YFV4</accession>
<evidence type="ECO:0000256" key="2">
    <source>
        <dbReference type="ARBA" id="ARBA00023015"/>
    </source>
</evidence>
<keyword evidence="2" id="KW-0805">Transcription regulation</keyword>
<name>A0A6L5YFV4_9BACT</name>
<evidence type="ECO:0000259" key="5">
    <source>
        <dbReference type="PROSITE" id="PS50931"/>
    </source>
</evidence>
<feature type="domain" description="HTH lysR-type" evidence="5">
    <location>
        <begin position="11"/>
        <end position="68"/>
    </location>
</feature>
<keyword evidence="4" id="KW-0804">Transcription</keyword>
<dbReference type="SUPFAM" id="SSF53850">
    <property type="entry name" value="Periplasmic binding protein-like II"/>
    <property type="match status" value="1"/>
</dbReference>
<keyword evidence="3" id="KW-0238">DNA-binding</keyword>